<dbReference type="EC" id="2.3.1.-" evidence="1"/>
<dbReference type="SUPFAM" id="SSF53901">
    <property type="entry name" value="Thiolase-like"/>
    <property type="match status" value="2"/>
</dbReference>
<evidence type="ECO:0000313" key="5">
    <source>
        <dbReference type="Proteomes" id="UP000054498"/>
    </source>
</evidence>
<dbReference type="Pfam" id="PF08392">
    <property type="entry name" value="FAE1_CUT1_RppA"/>
    <property type="match status" value="1"/>
</dbReference>
<dbReference type="RefSeq" id="XP_013896846.1">
    <property type="nucleotide sequence ID" value="XM_014041392.1"/>
</dbReference>
<dbReference type="EMBL" id="KK102414">
    <property type="protein sequence ID" value="KIY97826.1"/>
    <property type="molecule type" value="Genomic_DNA"/>
</dbReference>
<evidence type="ECO:0000259" key="3">
    <source>
        <dbReference type="Pfam" id="PF08392"/>
    </source>
</evidence>
<dbReference type="PANTHER" id="PTHR31561">
    <property type="entry name" value="3-KETOACYL-COA SYNTHASE"/>
    <property type="match status" value="1"/>
</dbReference>
<keyword evidence="5" id="KW-1185">Reference proteome</keyword>
<dbReference type="InterPro" id="IPR013601">
    <property type="entry name" value="FAE1_typ3_polyketide_synth"/>
</dbReference>
<dbReference type="Proteomes" id="UP000054498">
    <property type="component" value="Unassembled WGS sequence"/>
</dbReference>
<reference evidence="4 5" key="1">
    <citation type="journal article" date="2013" name="BMC Genomics">
        <title>Reconstruction of the lipid metabolism for the microalga Monoraphidium neglectum from its genome sequence reveals characteristics suitable for biofuel production.</title>
        <authorList>
            <person name="Bogen C."/>
            <person name="Al-Dilaimi A."/>
            <person name="Albersmeier A."/>
            <person name="Wichmann J."/>
            <person name="Grundmann M."/>
            <person name="Rupp O."/>
            <person name="Lauersen K.J."/>
            <person name="Blifernez-Klassen O."/>
            <person name="Kalinowski J."/>
            <person name="Goesmann A."/>
            <person name="Mussgnug J.H."/>
            <person name="Kruse O."/>
        </authorList>
    </citation>
    <scope>NUCLEOTIDE SEQUENCE [LARGE SCALE GENOMIC DNA]</scope>
    <source>
        <strain evidence="4 5">SAG 48.87</strain>
    </source>
</reference>
<dbReference type="PIRSF" id="PIRSF036417">
    <property type="entry name" value="3-ktacl-CoA_syn"/>
    <property type="match status" value="1"/>
</dbReference>
<dbReference type="Pfam" id="PF02797">
    <property type="entry name" value="Chal_sti_synt_C"/>
    <property type="match status" value="1"/>
</dbReference>
<dbReference type="InterPro" id="IPR016039">
    <property type="entry name" value="Thiolase-like"/>
</dbReference>
<feature type="domain" description="Chalcone/stilbene synthase C-terminal" evidence="2">
    <location>
        <begin position="357"/>
        <end position="431"/>
    </location>
</feature>
<comment type="pathway">
    <text evidence="1">Lipid metabolism; fatty acid biosynthesis.</text>
</comment>
<gene>
    <name evidence="4" type="ORF">MNEG_10138</name>
</gene>
<feature type="domain" description="FAE" evidence="3">
    <location>
        <begin position="35"/>
        <end position="320"/>
    </location>
</feature>
<dbReference type="Gene3D" id="3.40.47.10">
    <property type="match status" value="1"/>
</dbReference>
<dbReference type="UniPathway" id="UPA00094"/>
<sequence length="489" mass="52801">MAADSAQARHTATLFVLALCFATALLLRLFLLAHARPAVYIVEFSVFKADPSWRFSQDDVRRCAAAAGVEPEDVSLLCKLARRSGLGDATAVPPDSLKLVLDNLGQRKPGTEMARREFEATCFPCVEELLAKTGVTAGQIGFVITNSSLFNPTPSLSAAVINRFKLRDDVINYALGGMGCSAGVVALDLARQMLQLRPGSYALIVSHENITNNYYTGRDKSMLLPNALFRSNSAAVLLSSRPADKRKSKYTVRHIVRTIMAADDEAYGCVWQTEDPEHIQGVRLRKELISVAGRCVTRNVGRVAPLVLPVSELGKCAAGALVRAVLSAAPARLASLAPERWQRPYAPDFSKAFDAVCIHTGGRGVIDSMEQSLGLGRGMVEASRAALFRFGNTSSCSVWYELAYLESFNGGLRRGAKVWQVAFGSGFKCNSAVLVANRRVADAHAAWDAFDRSKMYAQLDEIDREVAASRARRAAERAAAGEAPDAGGP</sequence>
<dbReference type="GeneID" id="25727270"/>
<evidence type="ECO:0000256" key="1">
    <source>
        <dbReference type="PIRNR" id="PIRNR036417"/>
    </source>
</evidence>
<dbReference type="GO" id="GO:0006633">
    <property type="term" value="P:fatty acid biosynthetic process"/>
    <property type="evidence" value="ECO:0007669"/>
    <property type="project" value="UniProtKB-UniPathway"/>
</dbReference>
<dbReference type="InterPro" id="IPR012328">
    <property type="entry name" value="Chalcone/stilbene_synt_C"/>
</dbReference>
<keyword evidence="1 4" id="KW-0808">Transferase</keyword>
<dbReference type="GO" id="GO:0016747">
    <property type="term" value="F:acyltransferase activity, transferring groups other than amino-acyl groups"/>
    <property type="evidence" value="ECO:0007669"/>
    <property type="project" value="InterPro"/>
</dbReference>
<keyword evidence="1 4" id="KW-0012">Acyltransferase</keyword>
<comment type="similarity">
    <text evidence="1">Belongs to the thiolase-like superfamily. Chalcone/stilbene synthases family.</text>
</comment>
<evidence type="ECO:0000313" key="4">
    <source>
        <dbReference type="EMBL" id="KIY97826.1"/>
    </source>
</evidence>
<accession>A0A0D2MA37</accession>
<proteinExistence type="inferred from homology"/>
<dbReference type="CDD" id="cd00831">
    <property type="entry name" value="CHS_like"/>
    <property type="match status" value="1"/>
</dbReference>
<dbReference type="STRING" id="145388.A0A0D2MA37"/>
<organism evidence="4 5">
    <name type="scientific">Monoraphidium neglectum</name>
    <dbReference type="NCBI Taxonomy" id="145388"/>
    <lineage>
        <taxon>Eukaryota</taxon>
        <taxon>Viridiplantae</taxon>
        <taxon>Chlorophyta</taxon>
        <taxon>core chlorophytes</taxon>
        <taxon>Chlorophyceae</taxon>
        <taxon>CS clade</taxon>
        <taxon>Sphaeropleales</taxon>
        <taxon>Selenastraceae</taxon>
        <taxon>Monoraphidium</taxon>
    </lineage>
</organism>
<dbReference type="GO" id="GO:0016020">
    <property type="term" value="C:membrane"/>
    <property type="evidence" value="ECO:0007669"/>
    <property type="project" value="InterPro"/>
</dbReference>
<protein>
    <recommendedName>
        <fullName evidence="1">3-ketoacyl-CoA synthase</fullName>
        <ecNumber evidence="1">2.3.1.-</ecNumber>
    </recommendedName>
</protein>
<dbReference type="OrthoDB" id="329835at2759"/>
<dbReference type="AlphaFoldDB" id="A0A0D2MA37"/>
<dbReference type="KEGG" id="mng:MNEG_10138"/>
<evidence type="ECO:0000259" key="2">
    <source>
        <dbReference type="Pfam" id="PF02797"/>
    </source>
</evidence>
<dbReference type="InterPro" id="IPR012392">
    <property type="entry name" value="3-ktacl-CoA_syn"/>
</dbReference>
<name>A0A0D2MA37_9CHLO</name>